<organism evidence="2 3">
    <name type="scientific">Clostridium liquoris</name>
    <dbReference type="NCBI Taxonomy" id="1289519"/>
    <lineage>
        <taxon>Bacteria</taxon>
        <taxon>Bacillati</taxon>
        <taxon>Bacillota</taxon>
        <taxon>Clostridia</taxon>
        <taxon>Eubacteriales</taxon>
        <taxon>Clostridiaceae</taxon>
        <taxon>Clostridium</taxon>
    </lineage>
</organism>
<dbReference type="Pfam" id="PF01844">
    <property type="entry name" value="HNH"/>
    <property type="match status" value="1"/>
</dbReference>
<dbReference type="GO" id="GO:0008270">
    <property type="term" value="F:zinc ion binding"/>
    <property type="evidence" value="ECO:0007669"/>
    <property type="project" value="InterPro"/>
</dbReference>
<protein>
    <recommendedName>
        <fullName evidence="1">HNH domain-containing protein</fullName>
    </recommendedName>
</protein>
<dbReference type="AlphaFoldDB" id="A0A2T0B065"/>
<evidence type="ECO:0000259" key="1">
    <source>
        <dbReference type="Pfam" id="PF01844"/>
    </source>
</evidence>
<reference evidence="2 3" key="1">
    <citation type="submission" date="2018-03" db="EMBL/GenBank/DDBJ databases">
        <title>Genome sequence of Clostridium liquoris DSM 100320.</title>
        <authorList>
            <person name="Poehlein A."/>
            <person name="Daniel R."/>
        </authorList>
    </citation>
    <scope>NUCLEOTIDE SEQUENCE [LARGE SCALE GENOMIC DNA]</scope>
    <source>
        <strain evidence="2 3">DSM 100320</strain>
    </source>
</reference>
<evidence type="ECO:0000313" key="2">
    <source>
        <dbReference type="EMBL" id="PRR76906.1"/>
    </source>
</evidence>
<comment type="caution">
    <text evidence="2">The sequence shown here is derived from an EMBL/GenBank/DDBJ whole genome shotgun (WGS) entry which is preliminary data.</text>
</comment>
<sequence>MKIFVRQSSLEIVANTLSNLITLCSDCHDKIEGNEELFIEKYQQIIDGKNVRFDYAQHITQGKTYLRQGLSKLCRLILTTGGEIQLTKE</sequence>
<evidence type="ECO:0000313" key="3">
    <source>
        <dbReference type="Proteomes" id="UP000239706"/>
    </source>
</evidence>
<dbReference type="EMBL" id="PVXO01000072">
    <property type="protein sequence ID" value="PRR76906.1"/>
    <property type="molecule type" value="Genomic_DNA"/>
</dbReference>
<dbReference type="CDD" id="cd00085">
    <property type="entry name" value="HNHc"/>
    <property type="match status" value="1"/>
</dbReference>
<name>A0A2T0B065_9CLOT</name>
<proteinExistence type="predicted"/>
<dbReference type="Proteomes" id="UP000239706">
    <property type="component" value="Unassembled WGS sequence"/>
</dbReference>
<feature type="domain" description="HNH" evidence="1">
    <location>
        <begin position="14"/>
        <end position="31"/>
    </location>
</feature>
<dbReference type="InterPro" id="IPR002711">
    <property type="entry name" value="HNH"/>
</dbReference>
<accession>A0A2T0B065</accession>
<dbReference type="GO" id="GO:0004519">
    <property type="term" value="F:endonuclease activity"/>
    <property type="evidence" value="ECO:0007669"/>
    <property type="project" value="InterPro"/>
</dbReference>
<dbReference type="RefSeq" id="WP_207655116.1">
    <property type="nucleotide sequence ID" value="NZ_PVXO01000072.1"/>
</dbReference>
<dbReference type="InterPro" id="IPR003615">
    <property type="entry name" value="HNH_nuc"/>
</dbReference>
<dbReference type="GO" id="GO:0003676">
    <property type="term" value="F:nucleic acid binding"/>
    <property type="evidence" value="ECO:0007669"/>
    <property type="project" value="InterPro"/>
</dbReference>
<keyword evidence="3" id="KW-1185">Reference proteome</keyword>
<gene>
    <name evidence="2" type="ORF">CLLI_26980</name>
</gene>